<evidence type="ECO:0000313" key="1">
    <source>
        <dbReference type="EMBL" id="RNA36194.1"/>
    </source>
</evidence>
<proteinExistence type="predicted"/>
<sequence>MKFSIEKSCCMIFTKSTREELNLDLKIYGDNLKRQDEIKFLGIRFDSRLTFSPLIDEYKKKTKNQNLILFKHYRSRDLNKLQLLTLLNRLFELSQRYVAAGPSNSVTLVFRLVKEYGRGSESRHKFSSQFLSSLI</sequence>
<dbReference type="AlphaFoldDB" id="A0A3M7SJZ8"/>
<keyword evidence="2" id="KW-1185">Reference proteome</keyword>
<gene>
    <name evidence="1" type="ORF">BpHYR1_029593</name>
</gene>
<organism evidence="1 2">
    <name type="scientific">Brachionus plicatilis</name>
    <name type="common">Marine rotifer</name>
    <name type="synonym">Brachionus muelleri</name>
    <dbReference type="NCBI Taxonomy" id="10195"/>
    <lineage>
        <taxon>Eukaryota</taxon>
        <taxon>Metazoa</taxon>
        <taxon>Spiralia</taxon>
        <taxon>Gnathifera</taxon>
        <taxon>Rotifera</taxon>
        <taxon>Eurotatoria</taxon>
        <taxon>Monogononta</taxon>
        <taxon>Pseudotrocha</taxon>
        <taxon>Ploima</taxon>
        <taxon>Brachionidae</taxon>
        <taxon>Brachionus</taxon>
    </lineage>
</organism>
<name>A0A3M7SJZ8_BRAPC</name>
<protein>
    <recommendedName>
        <fullName evidence="3">RNA-directed DNA polymerase from mobile element jockey-like</fullName>
    </recommendedName>
</protein>
<dbReference type="EMBL" id="REGN01001215">
    <property type="protein sequence ID" value="RNA36194.1"/>
    <property type="molecule type" value="Genomic_DNA"/>
</dbReference>
<dbReference type="Proteomes" id="UP000276133">
    <property type="component" value="Unassembled WGS sequence"/>
</dbReference>
<reference evidence="1 2" key="1">
    <citation type="journal article" date="2018" name="Sci. Rep.">
        <title>Genomic signatures of local adaptation to the degree of environmental predictability in rotifers.</title>
        <authorList>
            <person name="Franch-Gras L."/>
            <person name="Hahn C."/>
            <person name="Garcia-Roger E.M."/>
            <person name="Carmona M.J."/>
            <person name="Serra M."/>
            <person name="Gomez A."/>
        </authorList>
    </citation>
    <scope>NUCLEOTIDE SEQUENCE [LARGE SCALE GENOMIC DNA]</scope>
    <source>
        <strain evidence="1">HYR1</strain>
    </source>
</reference>
<accession>A0A3M7SJZ8</accession>
<comment type="caution">
    <text evidence="1">The sequence shown here is derived from an EMBL/GenBank/DDBJ whole genome shotgun (WGS) entry which is preliminary data.</text>
</comment>
<evidence type="ECO:0000313" key="2">
    <source>
        <dbReference type="Proteomes" id="UP000276133"/>
    </source>
</evidence>
<evidence type="ECO:0008006" key="3">
    <source>
        <dbReference type="Google" id="ProtNLM"/>
    </source>
</evidence>